<sequence length="400" mass="42070">MRPAQSHPHLITLIMCTALSVLALNMFLPSLANIAAEYGVDYAYANLSIAGFLSISAVMQIVIGPLSDRFGRRPVLLVAVSLFTLASVGAALAQDITSFLAFRLLQSVIVVGTVVPRAAVRDMFDTEEAARTLGYVTMAMALAPMLGPMFGGLLDIAFGWRASFWLYTLLGAIVLLMVWGDFGETNARKSVTFMAQMRRYPLLFSSRRFWGYSACIAFSLGGFYCFITGAPMVATAWFDMNSAQVGLGIGIITGGFMVGNFVSARLIRRVPLLTLILSGRISAVLGPSLGLSVFLTGQGGAYLFFASAVLVGFGNGLTIANASTGLMSVRPELAGSAAGLSGALGVAVGAILTTVTGSVVNAENAPFAVLGLILGCSLLALASALYVRWVDQREPLTAAE</sequence>
<feature type="transmembrane region" description="Helical" evidence="10">
    <location>
        <begin position="42"/>
        <end position="63"/>
    </location>
</feature>
<dbReference type="PROSITE" id="PS00216">
    <property type="entry name" value="SUGAR_TRANSPORT_1"/>
    <property type="match status" value="1"/>
</dbReference>
<evidence type="ECO:0000256" key="5">
    <source>
        <dbReference type="ARBA" id="ARBA00022448"/>
    </source>
</evidence>
<evidence type="ECO:0000256" key="8">
    <source>
        <dbReference type="ARBA" id="ARBA00022989"/>
    </source>
</evidence>
<dbReference type="PRINTS" id="PR01035">
    <property type="entry name" value="TCRTETA"/>
</dbReference>
<evidence type="ECO:0000256" key="7">
    <source>
        <dbReference type="ARBA" id="ARBA00022692"/>
    </source>
</evidence>
<proteinExistence type="inferred from homology"/>
<evidence type="ECO:0000256" key="2">
    <source>
        <dbReference type="ARBA" id="ARBA00004651"/>
    </source>
</evidence>
<evidence type="ECO:0000256" key="1">
    <source>
        <dbReference type="ARBA" id="ARBA00003279"/>
    </source>
</evidence>
<dbReference type="SUPFAM" id="SSF103473">
    <property type="entry name" value="MFS general substrate transporter"/>
    <property type="match status" value="1"/>
</dbReference>
<dbReference type="InterPro" id="IPR011701">
    <property type="entry name" value="MFS"/>
</dbReference>
<dbReference type="InterPro" id="IPR020846">
    <property type="entry name" value="MFS_dom"/>
</dbReference>
<dbReference type="PANTHER" id="PTHR23502">
    <property type="entry name" value="MAJOR FACILITATOR SUPERFAMILY"/>
    <property type="match status" value="1"/>
</dbReference>
<feature type="transmembrane region" description="Helical" evidence="10">
    <location>
        <begin position="367"/>
        <end position="387"/>
    </location>
</feature>
<keyword evidence="8 10" id="KW-1133">Transmembrane helix</keyword>
<dbReference type="Gene3D" id="1.20.1720.10">
    <property type="entry name" value="Multidrug resistance protein D"/>
    <property type="match status" value="1"/>
</dbReference>
<comment type="similarity">
    <text evidence="3 10">Belongs to the major facilitator superfamily. Bcr/CmlA family.</text>
</comment>
<comment type="subcellular location">
    <subcellularLocation>
        <location evidence="10">Cell inner membrane</location>
        <topology evidence="10">Multi-pass membrane protein</topology>
    </subcellularLocation>
    <subcellularLocation>
        <location evidence="2">Cell membrane</location>
        <topology evidence="2">Multi-pass membrane protein</topology>
    </subcellularLocation>
</comment>
<dbReference type="CDD" id="cd17320">
    <property type="entry name" value="MFS_MdfA_MDR_like"/>
    <property type="match status" value="1"/>
</dbReference>
<comment type="caution">
    <text evidence="10">Lacks conserved residue(s) required for the propagation of feature annotation.</text>
</comment>
<dbReference type="InterPro" id="IPR004812">
    <property type="entry name" value="Efflux_drug-R_Bcr/CmlA"/>
</dbReference>
<evidence type="ECO:0000256" key="4">
    <source>
        <dbReference type="ARBA" id="ARBA00007520"/>
    </source>
</evidence>
<evidence type="ECO:0000256" key="6">
    <source>
        <dbReference type="ARBA" id="ARBA00022475"/>
    </source>
</evidence>
<feature type="transmembrane region" description="Helical" evidence="10">
    <location>
        <begin position="75"/>
        <end position="93"/>
    </location>
</feature>
<accession>A0A0H5D2M5</accession>
<dbReference type="PANTHER" id="PTHR23502:SF132">
    <property type="entry name" value="POLYAMINE TRANSPORTER 2-RELATED"/>
    <property type="match status" value="1"/>
</dbReference>
<feature type="transmembrane region" description="Helical" evidence="10">
    <location>
        <begin position="270"/>
        <end position="295"/>
    </location>
</feature>
<evidence type="ECO:0000259" key="11">
    <source>
        <dbReference type="PROSITE" id="PS50850"/>
    </source>
</evidence>
<feature type="transmembrane region" description="Helical" evidence="10">
    <location>
        <begin position="164"/>
        <end position="182"/>
    </location>
</feature>
<feature type="transmembrane region" description="Helical" evidence="10">
    <location>
        <begin position="301"/>
        <end position="321"/>
    </location>
</feature>
<dbReference type="GO" id="GO:1990961">
    <property type="term" value="P:xenobiotic detoxification by transmembrane export across the plasma membrane"/>
    <property type="evidence" value="ECO:0007669"/>
    <property type="project" value="InterPro"/>
</dbReference>
<feature type="transmembrane region" description="Helical" evidence="10">
    <location>
        <begin position="245"/>
        <end position="263"/>
    </location>
</feature>
<keyword evidence="10" id="KW-0997">Cell inner membrane</keyword>
<dbReference type="RefSeq" id="WP_050673521.1">
    <property type="nucleotide sequence ID" value="NZ_CVRL01000028.1"/>
</dbReference>
<dbReference type="Pfam" id="PF07690">
    <property type="entry name" value="MFS_1"/>
    <property type="match status" value="1"/>
</dbReference>
<dbReference type="GO" id="GO:0015385">
    <property type="term" value="F:sodium:proton antiporter activity"/>
    <property type="evidence" value="ECO:0007669"/>
    <property type="project" value="TreeGrafter"/>
</dbReference>
<feature type="transmembrane region" description="Helical" evidence="10">
    <location>
        <begin position="132"/>
        <end position="158"/>
    </location>
</feature>
<keyword evidence="9 10" id="KW-0472">Membrane</keyword>
<comment type="similarity">
    <text evidence="4">Belongs to the major facilitator superfamily. TCR/Tet family.</text>
</comment>
<evidence type="ECO:0000256" key="9">
    <source>
        <dbReference type="ARBA" id="ARBA00023136"/>
    </source>
</evidence>
<organism evidence="12 13">
    <name type="scientific">Phaeobacter italicus</name>
    <dbReference type="NCBI Taxonomy" id="481446"/>
    <lineage>
        <taxon>Bacteria</taxon>
        <taxon>Pseudomonadati</taxon>
        <taxon>Pseudomonadota</taxon>
        <taxon>Alphaproteobacteria</taxon>
        <taxon>Rhodobacterales</taxon>
        <taxon>Roseobacteraceae</taxon>
        <taxon>Phaeobacter</taxon>
    </lineage>
</organism>
<dbReference type="InterPro" id="IPR005829">
    <property type="entry name" value="Sugar_transporter_CS"/>
</dbReference>
<keyword evidence="7 10" id="KW-0812">Transmembrane</keyword>
<dbReference type="InterPro" id="IPR036259">
    <property type="entry name" value="MFS_trans_sf"/>
</dbReference>
<reference evidence="13" key="1">
    <citation type="submission" date="2015-05" db="EMBL/GenBank/DDBJ databases">
        <authorList>
            <person name="Rodrigo-Torres Lidia"/>
            <person name="Arahal R.David."/>
        </authorList>
    </citation>
    <scope>NUCLEOTIDE SEQUENCE [LARGE SCALE GENOMIC DNA]</scope>
    <source>
        <strain evidence="13">CECT 7321</strain>
    </source>
</reference>
<keyword evidence="5 10" id="KW-0813">Transport</keyword>
<feature type="domain" description="Major facilitator superfamily (MFS) profile" evidence="11">
    <location>
        <begin position="9"/>
        <end position="395"/>
    </location>
</feature>
<feature type="transmembrane region" description="Helical" evidence="10">
    <location>
        <begin position="209"/>
        <end position="233"/>
    </location>
</feature>
<name>A0A0H5D2M5_9RHOB</name>
<dbReference type="InterPro" id="IPR001958">
    <property type="entry name" value="Tet-R_TetA/multi-R_MdtG-like"/>
</dbReference>
<comment type="function">
    <text evidence="1">Resistance to tetracycline by an active tetracycline efflux. This is an energy-dependent process that decreases the accumulation of the antibiotic in whole cells. This protein functions as a metal-tetracycline/H(+) antiporter.</text>
</comment>
<evidence type="ECO:0000313" key="13">
    <source>
        <dbReference type="Proteomes" id="UP000043764"/>
    </source>
</evidence>
<keyword evidence="6" id="KW-1003">Cell membrane</keyword>
<dbReference type="GO" id="GO:0042910">
    <property type="term" value="F:xenobiotic transmembrane transporter activity"/>
    <property type="evidence" value="ECO:0007669"/>
    <property type="project" value="InterPro"/>
</dbReference>
<feature type="transmembrane region" description="Helical" evidence="10">
    <location>
        <begin position="333"/>
        <end position="355"/>
    </location>
</feature>
<keyword evidence="13" id="KW-1185">Reference proteome</keyword>
<dbReference type="AlphaFoldDB" id="A0A0H5D2M5"/>
<evidence type="ECO:0000313" key="12">
    <source>
        <dbReference type="EMBL" id="CRL11386.1"/>
    </source>
</evidence>
<dbReference type="NCBIfam" id="TIGR00710">
    <property type="entry name" value="efflux_Bcr_CflA"/>
    <property type="match status" value="1"/>
</dbReference>
<evidence type="ECO:0000256" key="3">
    <source>
        <dbReference type="ARBA" id="ARBA00006236"/>
    </source>
</evidence>
<protein>
    <recommendedName>
        <fullName evidence="10">Bcr/CflA family efflux transporter</fullName>
    </recommendedName>
</protein>
<dbReference type="Proteomes" id="UP000043764">
    <property type="component" value="Unassembled WGS sequence"/>
</dbReference>
<dbReference type="STRING" id="481446.NIT7645_03250"/>
<dbReference type="EMBL" id="CVRL01000028">
    <property type="protein sequence ID" value="CRL11386.1"/>
    <property type="molecule type" value="Genomic_DNA"/>
</dbReference>
<dbReference type="PROSITE" id="PS50850">
    <property type="entry name" value="MFS"/>
    <property type="match status" value="1"/>
</dbReference>
<dbReference type="GO" id="GO:0005886">
    <property type="term" value="C:plasma membrane"/>
    <property type="evidence" value="ECO:0007669"/>
    <property type="project" value="UniProtKB-SubCell"/>
</dbReference>
<evidence type="ECO:0000256" key="10">
    <source>
        <dbReference type="RuleBase" id="RU365088"/>
    </source>
</evidence>
<gene>
    <name evidence="12" type="primary">bcr_3</name>
    <name evidence="12" type="ORF">NIT7321_02242</name>
</gene>